<evidence type="ECO:0000256" key="2">
    <source>
        <dbReference type="SAM" id="SignalP"/>
    </source>
</evidence>
<feature type="compositionally biased region" description="Polar residues" evidence="1">
    <location>
        <begin position="40"/>
        <end position="55"/>
    </location>
</feature>
<name>A0A5B0LY65_PUCGR</name>
<reference evidence="3 4" key="1">
    <citation type="submission" date="2019-05" db="EMBL/GenBank/DDBJ databases">
        <title>Emergence of the Ug99 lineage of the wheat stem rust pathogen through somatic hybridization.</title>
        <authorList>
            <person name="Li F."/>
            <person name="Upadhyaya N.M."/>
            <person name="Sperschneider J."/>
            <person name="Matny O."/>
            <person name="Nguyen-Phuc H."/>
            <person name="Mago R."/>
            <person name="Raley C."/>
            <person name="Miller M.E."/>
            <person name="Silverstein K.A.T."/>
            <person name="Henningsen E."/>
            <person name="Hirsch C.D."/>
            <person name="Visser B."/>
            <person name="Pretorius Z.A."/>
            <person name="Steffenson B.J."/>
            <person name="Schwessinger B."/>
            <person name="Dodds P.N."/>
            <person name="Figueroa M."/>
        </authorList>
    </citation>
    <scope>NUCLEOTIDE SEQUENCE [LARGE SCALE GENOMIC DNA]</scope>
    <source>
        <strain evidence="3">21-0</strain>
    </source>
</reference>
<dbReference type="Proteomes" id="UP000324748">
    <property type="component" value="Unassembled WGS sequence"/>
</dbReference>
<proteinExistence type="predicted"/>
<protein>
    <submittedName>
        <fullName evidence="3">Uncharacterized protein</fullName>
    </submittedName>
</protein>
<feature type="signal peptide" evidence="2">
    <location>
        <begin position="1"/>
        <end position="20"/>
    </location>
</feature>
<accession>A0A5B0LY65</accession>
<comment type="caution">
    <text evidence="3">The sequence shown here is derived from an EMBL/GenBank/DDBJ whole genome shotgun (WGS) entry which is preliminary data.</text>
</comment>
<dbReference type="PANTHER" id="PTHR14009:SF1">
    <property type="entry name" value="MITOCHONDRIAL PROTON_CALCIUM EXCHANGER PROTEIN"/>
    <property type="match status" value="1"/>
</dbReference>
<dbReference type="PANTHER" id="PTHR14009">
    <property type="entry name" value="LEUCINE ZIPPER-EF-HAND CONTAINING TRANSMEMBRANE PROTEIN"/>
    <property type="match status" value="1"/>
</dbReference>
<dbReference type="OrthoDB" id="2496723at2759"/>
<feature type="chain" id="PRO_5023096752" evidence="2">
    <location>
        <begin position="21"/>
        <end position="837"/>
    </location>
</feature>
<dbReference type="AlphaFoldDB" id="A0A5B0LY65"/>
<keyword evidence="2" id="KW-0732">Signal</keyword>
<feature type="region of interest" description="Disordered" evidence="1">
    <location>
        <begin position="186"/>
        <end position="218"/>
    </location>
</feature>
<sequence>MENSFRVFFILWSGAQVCSGRLELPSPQSLESTQAGFRTVDRLNQGSNAPSTDLTLSLPGGERASNVSPVESEQDAEPREIDFLGSWGKTSSDETGLNMKRPSPLFWEQLPHIGKEDDPHSHWDKKLKPSQSSTAVNFLQQYHLESSDFPNRMSPEIGNPRNGRRPLSAIVGESVTHKDLQPSSYVARLTPPLPSDGSGSFYDRSQEDIPENSNHGTLIDLTESSDKVANVEISRANFRNHAFNHRHHDKIYEATKTGEIGGHAPLKEDQITLKNINPVLLAWLYSIKIGLTDSVHKEITDANEGIISNFAKSLAFNLDALIHHNQNQREGLSMEELLSRESSHNFKEFVHLLWSINSKFIRTFQTMQEDYIDEQIGVQRWLLNLLKDVGKAESVSMKIEETEGLTNLLKKALTSSYSPPTYSIFYNHNIALPSGLVCPNQILMTEAVVNVLASYYKSTNLRKWEALFSEDEDFVKALNKMISWNVNRTYVIKATGIVESEDRRAIFPWKNNVPADSKFATRDKRIPFFGGGGGSPIDGKVLDIERPLDSHNLMMTDFKPKDKWLAEENPDKMWVLISTIEPYYNKYVTGDCHPPYYGHIVRKLKNFRPESGERSSNLRISHDEPFQDEFYSSAIKMLQLIWKINSRFIESLGYSANGYIFHQEQHDLETEFLELVTLSEHPQSPSIYSQLPAMENLAFVQQKIIEALCSEDSQIIYKINKTKHNVSRKQILMTKAAVEVLSIHYWRKNPPKWLQVFQDEERFVLNLALIASRLLRKQSFDLFINHKHKQMRQFEILPWKNLFIQTHKQNYDIKLLIGSFCSPQRMFEKVISIPERL</sequence>
<evidence type="ECO:0000313" key="3">
    <source>
        <dbReference type="EMBL" id="KAA1068969.1"/>
    </source>
</evidence>
<gene>
    <name evidence="3" type="ORF">PGT21_007286</name>
</gene>
<feature type="region of interest" description="Disordered" evidence="1">
    <location>
        <begin position="40"/>
        <end position="101"/>
    </location>
</feature>
<organism evidence="3 4">
    <name type="scientific">Puccinia graminis f. sp. tritici</name>
    <dbReference type="NCBI Taxonomy" id="56615"/>
    <lineage>
        <taxon>Eukaryota</taxon>
        <taxon>Fungi</taxon>
        <taxon>Dikarya</taxon>
        <taxon>Basidiomycota</taxon>
        <taxon>Pucciniomycotina</taxon>
        <taxon>Pucciniomycetes</taxon>
        <taxon>Pucciniales</taxon>
        <taxon>Pucciniaceae</taxon>
        <taxon>Puccinia</taxon>
    </lineage>
</organism>
<dbReference type="InterPro" id="IPR044202">
    <property type="entry name" value="LETM1/MDM38-like"/>
</dbReference>
<dbReference type="EMBL" id="VSWC01000183">
    <property type="protein sequence ID" value="KAA1068969.1"/>
    <property type="molecule type" value="Genomic_DNA"/>
</dbReference>
<evidence type="ECO:0000256" key="1">
    <source>
        <dbReference type="SAM" id="MobiDB-lite"/>
    </source>
</evidence>
<dbReference type="GO" id="GO:0005743">
    <property type="term" value="C:mitochondrial inner membrane"/>
    <property type="evidence" value="ECO:0007669"/>
    <property type="project" value="InterPro"/>
</dbReference>
<evidence type="ECO:0000313" key="4">
    <source>
        <dbReference type="Proteomes" id="UP000324748"/>
    </source>
</evidence>
<dbReference type="GO" id="GO:0030003">
    <property type="term" value="P:intracellular monoatomic cation homeostasis"/>
    <property type="evidence" value="ECO:0007669"/>
    <property type="project" value="TreeGrafter"/>
</dbReference>
<keyword evidence="4" id="KW-1185">Reference proteome</keyword>